<proteinExistence type="predicted"/>
<sequence>MKIFHKDFMDVCYGVDVLKYATQISALNLAFNNPEIELDHFNIYTIPLGMQKATEKAISLGSLEYARLERGSIKFFTGEEALQVGITGEEKRFFTPRPFDLIVMTFLLKSNL</sequence>
<dbReference type="EMBL" id="LAZR01004258">
    <property type="protein sequence ID" value="KKN10288.1"/>
    <property type="molecule type" value="Genomic_DNA"/>
</dbReference>
<accession>A0A0F9QYT7</accession>
<comment type="caution">
    <text evidence="1">The sequence shown here is derived from an EMBL/GenBank/DDBJ whole genome shotgun (WGS) entry which is preliminary data.</text>
</comment>
<evidence type="ECO:0000313" key="1">
    <source>
        <dbReference type="EMBL" id="KKN10288.1"/>
    </source>
</evidence>
<name>A0A0F9QYT7_9ZZZZ</name>
<gene>
    <name evidence="1" type="ORF">LCGC14_1038040</name>
</gene>
<protein>
    <submittedName>
        <fullName evidence="1">Uncharacterized protein</fullName>
    </submittedName>
</protein>
<reference evidence="1" key="1">
    <citation type="journal article" date="2015" name="Nature">
        <title>Complex archaea that bridge the gap between prokaryotes and eukaryotes.</title>
        <authorList>
            <person name="Spang A."/>
            <person name="Saw J.H."/>
            <person name="Jorgensen S.L."/>
            <person name="Zaremba-Niedzwiedzka K."/>
            <person name="Martijn J."/>
            <person name="Lind A.E."/>
            <person name="van Eijk R."/>
            <person name="Schleper C."/>
            <person name="Guy L."/>
            <person name="Ettema T.J."/>
        </authorList>
    </citation>
    <scope>NUCLEOTIDE SEQUENCE</scope>
</reference>
<dbReference type="AlphaFoldDB" id="A0A0F9QYT7"/>
<organism evidence="1">
    <name type="scientific">marine sediment metagenome</name>
    <dbReference type="NCBI Taxonomy" id="412755"/>
    <lineage>
        <taxon>unclassified sequences</taxon>
        <taxon>metagenomes</taxon>
        <taxon>ecological metagenomes</taxon>
    </lineage>
</organism>